<dbReference type="EMBL" id="CP038033">
    <property type="protein sequence ID" value="QBQ53955.1"/>
    <property type="molecule type" value="Genomic_DNA"/>
</dbReference>
<dbReference type="OrthoDB" id="9899262at2"/>
<organism evidence="1 2">
    <name type="scientific">Nitrosococcus wardiae</name>
    <dbReference type="NCBI Taxonomy" id="1814290"/>
    <lineage>
        <taxon>Bacteria</taxon>
        <taxon>Pseudomonadati</taxon>
        <taxon>Pseudomonadota</taxon>
        <taxon>Gammaproteobacteria</taxon>
        <taxon>Chromatiales</taxon>
        <taxon>Chromatiaceae</taxon>
        <taxon>Nitrosococcus</taxon>
    </lineage>
</organism>
<reference evidence="1 2" key="1">
    <citation type="submission" date="2019-03" db="EMBL/GenBank/DDBJ databases">
        <title>The genome sequence of Nitrosococcus wardiae strain D1FHST reveals the archetypal metabolic capacity of ammonia-oxidizing Gammaproteobacteria.</title>
        <authorList>
            <person name="Wang L."/>
            <person name="Lim C.K."/>
            <person name="Hanson T.E."/>
            <person name="Dang H."/>
            <person name="Klotz M.G."/>
        </authorList>
    </citation>
    <scope>NUCLEOTIDE SEQUENCE [LARGE SCALE GENOMIC DNA]</scope>
    <source>
        <strain evidence="1 2">D1FHS</strain>
    </source>
</reference>
<name>A0A4V1AVQ5_9GAMM</name>
<dbReference type="RefSeq" id="WP_134356963.1">
    <property type="nucleotide sequence ID" value="NZ_CP038033.1"/>
</dbReference>
<sequence length="109" mass="11051">MKLKNSNLAKEEGSMKKLSSILATGAFLAMTSVAVADEPVMLSETEMDAVTAAGTADAIANAFATGVIFSATTTLTQSDVVVLDIFPTQGGQLVLTQSSSSAQSAASAF</sequence>
<dbReference type="Proteomes" id="UP000294325">
    <property type="component" value="Chromosome"/>
</dbReference>
<protein>
    <submittedName>
        <fullName evidence="1">Uncharacterized protein</fullName>
    </submittedName>
</protein>
<gene>
    <name evidence="1" type="ORF">E3U44_05085</name>
</gene>
<proteinExistence type="predicted"/>
<dbReference type="KEGG" id="nwr:E3U44_05085"/>
<evidence type="ECO:0000313" key="2">
    <source>
        <dbReference type="Proteomes" id="UP000294325"/>
    </source>
</evidence>
<evidence type="ECO:0000313" key="1">
    <source>
        <dbReference type="EMBL" id="QBQ53955.1"/>
    </source>
</evidence>
<accession>A0A4V1AVQ5</accession>
<keyword evidence="2" id="KW-1185">Reference proteome</keyword>
<dbReference type="AlphaFoldDB" id="A0A4V1AVQ5"/>